<comment type="caution">
    <text evidence="1">The sequence shown here is derived from an EMBL/GenBank/DDBJ whole genome shotgun (WGS) entry which is preliminary data.</text>
</comment>
<evidence type="ECO:0000313" key="1">
    <source>
        <dbReference type="EMBL" id="SAK79774.1"/>
    </source>
</evidence>
<reference evidence="1" key="1">
    <citation type="submission" date="2016-01" db="EMBL/GenBank/DDBJ databases">
        <authorList>
            <person name="Peeters C."/>
        </authorList>
    </citation>
    <scope>NUCLEOTIDE SEQUENCE</scope>
    <source>
        <strain evidence="1">LMG 29322</strain>
    </source>
</reference>
<keyword evidence="2" id="KW-1185">Reference proteome</keyword>
<protein>
    <submittedName>
        <fullName evidence="1">Uncharacterized protein</fullName>
    </submittedName>
</protein>
<dbReference type="EMBL" id="FCOA02000020">
    <property type="protein sequence ID" value="SAK79774.1"/>
    <property type="molecule type" value="Genomic_DNA"/>
</dbReference>
<name>A0A158CBU8_9BURK</name>
<organism evidence="1 2">
    <name type="scientific">Caballeronia hypogeia</name>
    <dbReference type="NCBI Taxonomy" id="1777140"/>
    <lineage>
        <taxon>Bacteria</taxon>
        <taxon>Pseudomonadati</taxon>
        <taxon>Pseudomonadota</taxon>
        <taxon>Betaproteobacteria</taxon>
        <taxon>Burkholderiales</taxon>
        <taxon>Burkholderiaceae</taxon>
        <taxon>Caballeronia</taxon>
    </lineage>
</organism>
<proteinExistence type="predicted"/>
<evidence type="ECO:0000313" key="2">
    <source>
        <dbReference type="Proteomes" id="UP000054851"/>
    </source>
</evidence>
<gene>
    <name evidence="1" type="ORF">AWB79_05094</name>
</gene>
<dbReference type="AlphaFoldDB" id="A0A158CBU8"/>
<dbReference type="Proteomes" id="UP000054851">
    <property type="component" value="Unassembled WGS sequence"/>
</dbReference>
<dbReference type="OrthoDB" id="9134812at2"/>
<sequence>MANRIRIYTGLRDAAYALDEQASGRTPDFSRLLSGAITLDTMFRQRALDADLQDAALNLERAVREGQLYLDAKGRTRAANLAEKVRILAVSSIEALQVH</sequence>
<accession>A0A158CBU8</accession>
<dbReference type="RefSeq" id="WP_061170179.1">
    <property type="nucleotide sequence ID" value="NZ_FCOA02000020.1"/>
</dbReference>